<reference evidence="4" key="1">
    <citation type="journal article" date="2010" name="Nat. Biotechnol.">
        <title>Draft genome sequence of the oilseed species Ricinus communis.</title>
        <authorList>
            <person name="Chan A.P."/>
            <person name="Crabtree J."/>
            <person name="Zhao Q."/>
            <person name="Lorenzi H."/>
            <person name="Orvis J."/>
            <person name="Puiu D."/>
            <person name="Melake-Berhan A."/>
            <person name="Jones K.M."/>
            <person name="Redman J."/>
            <person name="Chen G."/>
            <person name="Cahoon E.B."/>
            <person name="Gedil M."/>
            <person name="Stanke M."/>
            <person name="Haas B.J."/>
            <person name="Wortman J.R."/>
            <person name="Fraser-Liggett C.M."/>
            <person name="Ravel J."/>
            <person name="Rabinowicz P.D."/>
        </authorList>
    </citation>
    <scope>NUCLEOTIDE SEQUENCE [LARGE SCALE GENOMIC DNA]</scope>
    <source>
        <strain evidence="4">cv. Hale</strain>
    </source>
</reference>
<dbReference type="Pfam" id="PF26130">
    <property type="entry name" value="PB1-like"/>
    <property type="match status" value="1"/>
</dbReference>
<gene>
    <name evidence="3" type="ORF">RCOM_0506610</name>
</gene>
<evidence type="ECO:0000259" key="2">
    <source>
        <dbReference type="Pfam" id="PF26130"/>
    </source>
</evidence>
<evidence type="ECO:0000313" key="4">
    <source>
        <dbReference type="Proteomes" id="UP000008311"/>
    </source>
</evidence>
<accession>B9S9P3</accession>
<dbReference type="InterPro" id="IPR058594">
    <property type="entry name" value="PB1-like_dom_pln"/>
</dbReference>
<organism evidence="3 4">
    <name type="scientific">Ricinus communis</name>
    <name type="common">Castor bean</name>
    <dbReference type="NCBI Taxonomy" id="3988"/>
    <lineage>
        <taxon>Eukaryota</taxon>
        <taxon>Viridiplantae</taxon>
        <taxon>Streptophyta</taxon>
        <taxon>Embryophyta</taxon>
        <taxon>Tracheophyta</taxon>
        <taxon>Spermatophyta</taxon>
        <taxon>Magnoliopsida</taxon>
        <taxon>eudicotyledons</taxon>
        <taxon>Gunneridae</taxon>
        <taxon>Pentapetalae</taxon>
        <taxon>rosids</taxon>
        <taxon>fabids</taxon>
        <taxon>Malpighiales</taxon>
        <taxon>Euphorbiaceae</taxon>
        <taxon>Acalyphoideae</taxon>
        <taxon>Acalypheae</taxon>
        <taxon>Ricinus</taxon>
    </lineage>
</organism>
<dbReference type="InParanoid" id="B9S9P3"/>
<evidence type="ECO:0000256" key="1">
    <source>
        <dbReference type="SAM" id="MobiDB-lite"/>
    </source>
</evidence>
<sequence length="192" mass="21461">MDLYITVVHHGGVFKEDEIGRFSYIGGMVVCYDNYDLDRTSFFDIESVMEMLTFIRGKSVSIYAEVDLIIEFAEKNDVGDNDVKDIFGDMNNVVAKGDCVPAASVVSGQVPEHGIVLLDDVETTKDPNYESTEVSDTDDGMENSNFSLEDEEHLEVRRNLKWARMQKDVDDDPNEATSAAPAKWKRSNNGAT</sequence>
<proteinExistence type="predicted"/>
<name>B9S9P3_RICCO</name>
<dbReference type="Proteomes" id="UP000008311">
    <property type="component" value="Unassembled WGS sequence"/>
</dbReference>
<evidence type="ECO:0000313" key="3">
    <source>
        <dbReference type="EMBL" id="EEF39674.1"/>
    </source>
</evidence>
<keyword evidence="4" id="KW-1185">Reference proteome</keyword>
<feature type="domain" description="PB1-like" evidence="2">
    <location>
        <begin position="5"/>
        <end position="57"/>
    </location>
</feature>
<dbReference type="AlphaFoldDB" id="B9S9P3"/>
<protein>
    <recommendedName>
        <fullName evidence="2">PB1-like domain-containing protein</fullName>
    </recommendedName>
</protein>
<feature type="region of interest" description="Disordered" evidence="1">
    <location>
        <begin position="126"/>
        <end position="192"/>
    </location>
</feature>
<dbReference type="EMBL" id="EQ973898">
    <property type="protein sequence ID" value="EEF39674.1"/>
    <property type="molecule type" value="Genomic_DNA"/>
</dbReference>